<dbReference type="STRING" id="187868.SAMN05192589_12362"/>
<evidence type="ECO:0000313" key="2">
    <source>
        <dbReference type="Proteomes" id="UP000198781"/>
    </source>
</evidence>
<accession>A0A1G7ELG9</accession>
<dbReference type="EMBL" id="FMZC01000023">
    <property type="protein sequence ID" value="SDE64437.1"/>
    <property type="molecule type" value="Genomic_DNA"/>
</dbReference>
<organism evidence="1 2">
    <name type="scientific">Paracidovorax valerianellae</name>
    <dbReference type="NCBI Taxonomy" id="187868"/>
    <lineage>
        <taxon>Bacteria</taxon>
        <taxon>Pseudomonadati</taxon>
        <taxon>Pseudomonadota</taxon>
        <taxon>Betaproteobacteria</taxon>
        <taxon>Burkholderiales</taxon>
        <taxon>Comamonadaceae</taxon>
        <taxon>Paracidovorax</taxon>
    </lineage>
</organism>
<evidence type="ECO:0000313" key="1">
    <source>
        <dbReference type="EMBL" id="SDE64437.1"/>
    </source>
</evidence>
<dbReference type="AlphaFoldDB" id="A0A1G7ELG9"/>
<protein>
    <submittedName>
        <fullName evidence="1">Uncharacterized protein</fullName>
    </submittedName>
</protein>
<reference evidence="1 2" key="1">
    <citation type="submission" date="2016-10" db="EMBL/GenBank/DDBJ databases">
        <authorList>
            <person name="de Groot N.N."/>
        </authorList>
    </citation>
    <scope>NUCLEOTIDE SEQUENCE [LARGE SCALE GENOMIC DNA]</scope>
    <source>
        <strain evidence="1 2">DSM 16619</strain>
    </source>
</reference>
<proteinExistence type="predicted"/>
<dbReference type="Proteomes" id="UP000198781">
    <property type="component" value="Unassembled WGS sequence"/>
</dbReference>
<dbReference type="RefSeq" id="WP_139160500.1">
    <property type="nucleotide sequence ID" value="NZ_FMZC01000023.1"/>
</dbReference>
<gene>
    <name evidence="1" type="ORF">SAMN05192589_12362</name>
</gene>
<name>A0A1G7ELG9_9BURK</name>
<keyword evidence="2" id="KW-1185">Reference proteome</keyword>
<sequence>MSTYSVEGDGIGHLYETIVSAIYRQTRTGQSPPVRLVLNPMQMRQLLAKHAAGCRALGIDVRQVEAFLGVAITIAATSAGFLVTASGIDVPLIAH</sequence>